<dbReference type="InterPro" id="IPR043502">
    <property type="entry name" value="DNA/RNA_pol_sf"/>
</dbReference>
<dbReference type="PANTHER" id="PTHR24559:SF444">
    <property type="entry name" value="REVERSE TRANSCRIPTASE DOMAIN-CONTAINING PROTEIN"/>
    <property type="match status" value="1"/>
</dbReference>
<dbReference type="PANTHER" id="PTHR24559">
    <property type="entry name" value="TRANSPOSON TY3-I GAG-POL POLYPROTEIN"/>
    <property type="match status" value="1"/>
</dbReference>
<reference evidence="1" key="1">
    <citation type="journal article" date="2019" name="Sci. Rep.">
        <title>Draft genome of Tanacetum cinerariifolium, the natural source of mosquito coil.</title>
        <authorList>
            <person name="Yamashiro T."/>
            <person name="Shiraishi A."/>
            <person name="Satake H."/>
            <person name="Nakayama K."/>
        </authorList>
    </citation>
    <scope>NUCLEOTIDE SEQUENCE</scope>
</reference>
<gene>
    <name evidence="1" type="ORF">Tci_465950</name>
</gene>
<organism evidence="1">
    <name type="scientific">Tanacetum cinerariifolium</name>
    <name type="common">Dalmatian daisy</name>
    <name type="synonym">Chrysanthemum cinerariifolium</name>
    <dbReference type="NCBI Taxonomy" id="118510"/>
    <lineage>
        <taxon>Eukaryota</taxon>
        <taxon>Viridiplantae</taxon>
        <taxon>Streptophyta</taxon>
        <taxon>Embryophyta</taxon>
        <taxon>Tracheophyta</taxon>
        <taxon>Spermatophyta</taxon>
        <taxon>Magnoliopsida</taxon>
        <taxon>eudicotyledons</taxon>
        <taxon>Gunneridae</taxon>
        <taxon>Pentapetalae</taxon>
        <taxon>asterids</taxon>
        <taxon>campanulids</taxon>
        <taxon>Asterales</taxon>
        <taxon>Asteraceae</taxon>
        <taxon>Asteroideae</taxon>
        <taxon>Anthemideae</taxon>
        <taxon>Anthemidinae</taxon>
        <taxon>Tanacetum</taxon>
    </lineage>
</organism>
<protein>
    <submittedName>
        <fullName evidence="1">Reverse transcriptase domain-containing protein</fullName>
    </submittedName>
</protein>
<dbReference type="EMBL" id="BKCJ010224516">
    <property type="protein sequence ID" value="GEY93976.1"/>
    <property type="molecule type" value="Genomic_DNA"/>
</dbReference>
<dbReference type="AlphaFoldDB" id="A0A699HX01"/>
<evidence type="ECO:0000313" key="1">
    <source>
        <dbReference type="EMBL" id="GEY93976.1"/>
    </source>
</evidence>
<dbReference type="SUPFAM" id="SSF56672">
    <property type="entry name" value="DNA/RNA polymerases"/>
    <property type="match status" value="1"/>
</dbReference>
<keyword evidence="1" id="KW-0808">Transferase</keyword>
<feature type="non-terminal residue" evidence="1">
    <location>
        <position position="1"/>
    </location>
</feature>
<dbReference type="Gene3D" id="3.10.10.10">
    <property type="entry name" value="HIV Type 1 Reverse Transcriptase, subunit A, domain 1"/>
    <property type="match status" value="1"/>
</dbReference>
<dbReference type="InterPro" id="IPR053134">
    <property type="entry name" value="RNA-dir_DNA_polymerase"/>
</dbReference>
<keyword evidence="1" id="KW-0548">Nucleotidyltransferase</keyword>
<comment type="caution">
    <text evidence="1">The sequence shown here is derived from an EMBL/GenBank/DDBJ whole genome shotgun (WGS) entry which is preliminary data.</text>
</comment>
<proteinExistence type="predicted"/>
<accession>A0A699HX01</accession>
<sequence>DESFRMCIDYHKLSKIYLYSGCHQMRVHKDEIPKTEFRTHYGHFELTVYTKSKEEYESHLKMNLELLKKEICHVKPNKANKVVDAWSRKGGVKPRQVQDICRMIQAEISKKMLVILMVGDVRTLIMKEAHAMKYYVHPGVKEEVARHEVHVLSIPDRDGIACVRNLVVVGILTFREMSFPTKIVIIRVFDVFSLEALYGRKCRSLVLWAKIGESSLIGPELVLETTDKVILIKEKLKMMSDR</sequence>
<dbReference type="GO" id="GO:0003964">
    <property type="term" value="F:RNA-directed DNA polymerase activity"/>
    <property type="evidence" value="ECO:0007669"/>
    <property type="project" value="UniProtKB-KW"/>
</dbReference>
<name>A0A699HX01_TANCI</name>
<keyword evidence="1" id="KW-0695">RNA-directed DNA polymerase</keyword>